<dbReference type="PANTHER" id="PTHR11008:SF32">
    <property type="entry name" value="CIRCADIAN CLOCK-CONTROLLED PROTEIN DAYWAKE-RELATED"/>
    <property type="match status" value="1"/>
</dbReference>
<comment type="caution">
    <text evidence="1">The sequence shown here is derived from an EMBL/GenBank/DDBJ whole genome shotgun (WGS) entry which is preliminary data.</text>
</comment>
<dbReference type="Gene3D" id="3.15.10.30">
    <property type="entry name" value="Haemolymph juvenile hormone binding protein"/>
    <property type="match status" value="1"/>
</dbReference>
<reference evidence="1 2" key="1">
    <citation type="journal article" date="2022" name="Allergy">
        <title>Genome assembly and annotation of Periplaneta americana reveal a comprehensive cockroach allergen profile.</title>
        <authorList>
            <person name="Wang L."/>
            <person name="Xiong Q."/>
            <person name="Saelim N."/>
            <person name="Wang L."/>
            <person name="Nong W."/>
            <person name="Wan A.T."/>
            <person name="Shi M."/>
            <person name="Liu X."/>
            <person name="Cao Q."/>
            <person name="Hui J.H.L."/>
            <person name="Sookrung N."/>
            <person name="Leung T.F."/>
            <person name="Tungtrongchitr A."/>
            <person name="Tsui S.K.W."/>
        </authorList>
    </citation>
    <scope>NUCLEOTIDE SEQUENCE [LARGE SCALE GENOMIC DNA]</scope>
    <source>
        <strain evidence="1">PWHHKU_190912</strain>
    </source>
</reference>
<dbReference type="InterPro" id="IPR038606">
    <property type="entry name" value="To_sf"/>
</dbReference>
<proteinExistence type="predicted"/>
<evidence type="ECO:0000313" key="2">
    <source>
        <dbReference type="Proteomes" id="UP001148838"/>
    </source>
</evidence>
<dbReference type="PANTHER" id="PTHR11008">
    <property type="entry name" value="PROTEIN TAKEOUT-LIKE PROTEIN"/>
    <property type="match status" value="1"/>
</dbReference>
<accession>A0ABQ8TNJ6</accession>
<dbReference type="Pfam" id="PF06585">
    <property type="entry name" value="JHBP"/>
    <property type="match status" value="1"/>
</dbReference>
<keyword evidence="2" id="KW-1185">Reference proteome</keyword>
<sequence length="161" mass="18939">MHFQLDFTDCASRYDFKKKHIFHQVIIPRVDNVGKYEIQGRLLLLPIFGQGDFNITLDNCRITYDADFIYETIDGKEYFSERNQATTITPTNVHIEFTNLFNGDKLLGKQMNEFLNKNWREWYKELSPTIFSAYSQIISTVFKGLYQTVPVSEMFPETVHS</sequence>
<dbReference type="Proteomes" id="UP001148838">
    <property type="component" value="Unassembled WGS sequence"/>
</dbReference>
<organism evidence="1 2">
    <name type="scientific">Periplaneta americana</name>
    <name type="common">American cockroach</name>
    <name type="synonym">Blatta americana</name>
    <dbReference type="NCBI Taxonomy" id="6978"/>
    <lineage>
        <taxon>Eukaryota</taxon>
        <taxon>Metazoa</taxon>
        <taxon>Ecdysozoa</taxon>
        <taxon>Arthropoda</taxon>
        <taxon>Hexapoda</taxon>
        <taxon>Insecta</taxon>
        <taxon>Pterygota</taxon>
        <taxon>Neoptera</taxon>
        <taxon>Polyneoptera</taxon>
        <taxon>Dictyoptera</taxon>
        <taxon>Blattodea</taxon>
        <taxon>Blattoidea</taxon>
        <taxon>Blattidae</taxon>
        <taxon>Blattinae</taxon>
        <taxon>Periplaneta</taxon>
    </lineage>
</organism>
<dbReference type="SMART" id="SM00700">
    <property type="entry name" value="JHBP"/>
    <property type="match status" value="1"/>
</dbReference>
<evidence type="ECO:0000313" key="1">
    <source>
        <dbReference type="EMBL" id="KAJ4448254.1"/>
    </source>
</evidence>
<gene>
    <name evidence="1" type="ORF">ANN_10268</name>
</gene>
<protein>
    <recommendedName>
        <fullName evidence="3">Protein takeout</fullName>
    </recommendedName>
</protein>
<name>A0ABQ8TNJ6_PERAM</name>
<dbReference type="InterPro" id="IPR010562">
    <property type="entry name" value="Haemolymph_juvenile_hormone-bd"/>
</dbReference>
<evidence type="ECO:0008006" key="3">
    <source>
        <dbReference type="Google" id="ProtNLM"/>
    </source>
</evidence>
<dbReference type="EMBL" id="JAJSOF020000005">
    <property type="protein sequence ID" value="KAJ4448254.1"/>
    <property type="molecule type" value="Genomic_DNA"/>
</dbReference>